<keyword evidence="1" id="KW-0812">Transmembrane</keyword>
<dbReference type="EMBL" id="CAJNRE010017214">
    <property type="protein sequence ID" value="CAF2152602.1"/>
    <property type="molecule type" value="Genomic_DNA"/>
</dbReference>
<evidence type="ECO:0000313" key="5">
    <source>
        <dbReference type="Proteomes" id="UP000663824"/>
    </source>
</evidence>
<evidence type="ECO:0000256" key="1">
    <source>
        <dbReference type="SAM" id="Phobius"/>
    </source>
</evidence>
<feature type="transmembrane region" description="Helical" evidence="1">
    <location>
        <begin position="20"/>
        <end position="40"/>
    </location>
</feature>
<dbReference type="InterPro" id="IPR049625">
    <property type="entry name" value="Glyco_transf_61_cat"/>
</dbReference>
<organism evidence="3 5">
    <name type="scientific">Rotaria magnacalcarata</name>
    <dbReference type="NCBI Taxonomy" id="392030"/>
    <lineage>
        <taxon>Eukaryota</taxon>
        <taxon>Metazoa</taxon>
        <taxon>Spiralia</taxon>
        <taxon>Gnathifera</taxon>
        <taxon>Rotifera</taxon>
        <taxon>Eurotatoria</taxon>
        <taxon>Bdelloidea</taxon>
        <taxon>Philodinida</taxon>
        <taxon>Philodinidae</taxon>
        <taxon>Rotaria</taxon>
    </lineage>
</organism>
<name>A0A816XZA7_9BILA</name>
<dbReference type="AlphaFoldDB" id="A0A816XZA7"/>
<comment type="caution">
    <text evidence="3">The sequence shown here is derived from an EMBL/GenBank/DDBJ whole genome shotgun (WGS) entry which is preliminary data.</text>
</comment>
<evidence type="ECO:0000313" key="4">
    <source>
        <dbReference type="EMBL" id="CAF4858205.1"/>
    </source>
</evidence>
<feature type="domain" description="Glycosyltransferase 61 catalytic" evidence="2">
    <location>
        <begin position="255"/>
        <end position="446"/>
    </location>
</feature>
<reference evidence="3" key="1">
    <citation type="submission" date="2021-02" db="EMBL/GenBank/DDBJ databases">
        <authorList>
            <person name="Nowell W R."/>
        </authorList>
    </citation>
    <scope>NUCLEOTIDE SEQUENCE</scope>
</reference>
<dbReference type="Pfam" id="PF04577">
    <property type="entry name" value="Glyco_transf_61"/>
    <property type="match status" value="1"/>
</dbReference>
<evidence type="ECO:0000313" key="3">
    <source>
        <dbReference type="EMBL" id="CAF2152602.1"/>
    </source>
</evidence>
<dbReference type="Proteomes" id="UP000676336">
    <property type="component" value="Unassembled WGS sequence"/>
</dbReference>
<accession>A0A816XZA7</accession>
<dbReference type="Proteomes" id="UP000663824">
    <property type="component" value="Unassembled WGS sequence"/>
</dbReference>
<proteinExistence type="predicted"/>
<evidence type="ECO:0000259" key="2">
    <source>
        <dbReference type="Pfam" id="PF04577"/>
    </source>
</evidence>
<keyword evidence="1" id="KW-1133">Transmembrane helix</keyword>
<keyword evidence="1" id="KW-0472">Membrane</keyword>
<gene>
    <name evidence="3" type="ORF">MBJ925_LOCUS31556</name>
    <name evidence="4" type="ORF">SMN809_LOCUS49726</name>
</gene>
<sequence length="509" mass="58880">MVKIIRDIYRQVRRAIAKKIFIAFTALLLITWFFIIRVPMCPHRSSTTFLFSSPELRTIAFQQWDIPKWVQRYNVSHLFDWTWHKNGDIRRCRASIFQSLHAFACRTTSAMVVNDVLDYFRSHPDEGCIVDNVARLPNVIPHRLPRTRSLTNTCSSLHIDREWILCKKKQSELDSWLPSTKRFVSIAVFNAFIDTGHCDPDVPGTVFTEYATFYFQRWTKKQCGNDAISYIPKVKNEYRHTELIDSIGNYLQAPGHFAPQQLPRLLRLLATVPTTAKVLVAKGGVADMLIDVLVERGIVTRDRIVHFDEDTRPIHFGNIVYRSEPWPYLNSNSDGHYLHDRTDMQLIHRLMATDELSLTEKKDRIILIKRSNGHARSIIEHLDMAVFMASALNKSKLSSDLRIEIFDARGHIRDHIALFRRALIIIGPHGAGMMNILWSSPGTHVVEVGYTTGMIFPEMYAEMSLHLEQHYWICKGHGDYSTPIHVDMDDFMYIFNQIISEIEAEEAHS</sequence>
<protein>
    <recommendedName>
        <fullName evidence="2">Glycosyltransferase 61 catalytic domain-containing protein</fullName>
    </recommendedName>
</protein>
<dbReference type="EMBL" id="CAJOBI010162867">
    <property type="protein sequence ID" value="CAF4858205.1"/>
    <property type="molecule type" value="Genomic_DNA"/>
</dbReference>
<dbReference type="GO" id="GO:0016757">
    <property type="term" value="F:glycosyltransferase activity"/>
    <property type="evidence" value="ECO:0007669"/>
    <property type="project" value="InterPro"/>
</dbReference>